<evidence type="ECO:0000256" key="2">
    <source>
        <dbReference type="ARBA" id="ARBA00022692"/>
    </source>
</evidence>
<keyword evidence="5 7" id="KW-1133">Transmembrane helix</keyword>
<evidence type="ECO:0000313" key="10">
    <source>
        <dbReference type="EMBL" id="SER06538.1"/>
    </source>
</evidence>
<dbReference type="PANTHER" id="PTHR43394:SF1">
    <property type="entry name" value="ATP-BINDING CASSETTE SUB-FAMILY B MEMBER 10, MITOCHONDRIAL"/>
    <property type="match status" value="1"/>
</dbReference>
<dbReference type="InterPro" id="IPR036640">
    <property type="entry name" value="ABC1_TM_sf"/>
</dbReference>
<reference evidence="11" key="1">
    <citation type="submission" date="2016-10" db="EMBL/GenBank/DDBJ databases">
        <authorList>
            <person name="Varghese N."/>
            <person name="Submissions S."/>
        </authorList>
    </citation>
    <scope>NUCLEOTIDE SEQUENCE [LARGE SCALE GENOMIC DNA]</scope>
    <source>
        <strain evidence="11">DSM 44260</strain>
    </source>
</reference>
<dbReference type="AlphaFoldDB" id="A0A1H9L5C8"/>
<name>A0A1H9L5C8_9PSEU</name>
<evidence type="ECO:0000256" key="5">
    <source>
        <dbReference type="ARBA" id="ARBA00022989"/>
    </source>
</evidence>
<dbReference type="Pfam" id="PF00664">
    <property type="entry name" value="ABC_membrane"/>
    <property type="match status" value="1"/>
</dbReference>
<evidence type="ECO:0000256" key="7">
    <source>
        <dbReference type="SAM" id="Phobius"/>
    </source>
</evidence>
<dbReference type="STRING" id="155974.SAMN04487818_101459"/>
<dbReference type="RefSeq" id="WP_092774688.1">
    <property type="nucleotide sequence ID" value="NZ_FOGI01000001.1"/>
</dbReference>
<protein>
    <submittedName>
        <fullName evidence="10">ABC-type multidrug transport system, ATPase and permease component</fullName>
    </submittedName>
</protein>
<dbReference type="SMART" id="SM00382">
    <property type="entry name" value="AAA"/>
    <property type="match status" value="1"/>
</dbReference>
<proteinExistence type="predicted"/>
<dbReference type="PROSITE" id="PS50893">
    <property type="entry name" value="ABC_TRANSPORTER_2"/>
    <property type="match status" value="1"/>
</dbReference>
<dbReference type="SUPFAM" id="SSF52540">
    <property type="entry name" value="P-loop containing nucleoside triphosphate hydrolases"/>
    <property type="match status" value="1"/>
</dbReference>
<dbReference type="InterPro" id="IPR027417">
    <property type="entry name" value="P-loop_NTPase"/>
</dbReference>
<keyword evidence="2 7" id="KW-0812">Transmembrane</keyword>
<evidence type="ECO:0000259" key="9">
    <source>
        <dbReference type="PROSITE" id="PS50929"/>
    </source>
</evidence>
<dbReference type="PROSITE" id="PS50929">
    <property type="entry name" value="ABC_TM1F"/>
    <property type="match status" value="1"/>
</dbReference>
<gene>
    <name evidence="10" type="ORF">SAMN04487818_101459</name>
</gene>
<dbReference type="SUPFAM" id="SSF90123">
    <property type="entry name" value="ABC transporter transmembrane region"/>
    <property type="match status" value="1"/>
</dbReference>
<keyword evidence="6 7" id="KW-0472">Membrane</keyword>
<feature type="transmembrane region" description="Helical" evidence="7">
    <location>
        <begin position="172"/>
        <end position="189"/>
    </location>
</feature>
<accession>A0A1H9L5C8</accession>
<dbReference type="InterPro" id="IPR011527">
    <property type="entry name" value="ABC1_TM_dom"/>
</dbReference>
<dbReference type="GO" id="GO:0005886">
    <property type="term" value="C:plasma membrane"/>
    <property type="evidence" value="ECO:0007669"/>
    <property type="project" value="UniProtKB-SubCell"/>
</dbReference>
<keyword evidence="4" id="KW-0067">ATP-binding</keyword>
<feature type="domain" description="ABC transmembrane type-1" evidence="9">
    <location>
        <begin position="33"/>
        <end position="313"/>
    </location>
</feature>
<dbReference type="InterPro" id="IPR003439">
    <property type="entry name" value="ABC_transporter-like_ATP-bd"/>
</dbReference>
<keyword evidence="3" id="KW-0547">Nucleotide-binding</keyword>
<dbReference type="GO" id="GO:0015421">
    <property type="term" value="F:ABC-type oligopeptide transporter activity"/>
    <property type="evidence" value="ECO:0007669"/>
    <property type="project" value="TreeGrafter"/>
</dbReference>
<dbReference type="GO" id="GO:0005524">
    <property type="term" value="F:ATP binding"/>
    <property type="evidence" value="ECO:0007669"/>
    <property type="project" value="UniProtKB-KW"/>
</dbReference>
<feature type="domain" description="ABC transporter" evidence="8">
    <location>
        <begin position="346"/>
        <end position="564"/>
    </location>
</feature>
<dbReference type="InterPro" id="IPR003593">
    <property type="entry name" value="AAA+_ATPase"/>
</dbReference>
<feature type="transmembrane region" description="Helical" evidence="7">
    <location>
        <begin position="65"/>
        <end position="88"/>
    </location>
</feature>
<dbReference type="Gene3D" id="3.40.50.300">
    <property type="entry name" value="P-loop containing nucleotide triphosphate hydrolases"/>
    <property type="match status" value="1"/>
</dbReference>
<dbReference type="EMBL" id="FOGI01000001">
    <property type="protein sequence ID" value="SER06538.1"/>
    <property type="molecule type" value="Genomic_DNA"/>
</dbReference>
<evidence type="ECO:0000256" key="4">
    <source>
        <dbReference type="ARBA" id="ARBA00022840"/>
    </source>
</evidence>
<keyword evidence="11" id="KW-1185">Reference proteome</keyword>
<comment type="subcellular location">
    <subcellularLocation>
        <location evidence="1">Cell membrane</location>
        <topology evidence="1">Multi-pass membrane protein</topology>
    </subcellularLocation>
</comment>
<feature type="transmembrane region" description="Helical" evidence="7">
    <location>
        <begin position="29"/>
        <end position="53"/>
    </location>
</feature>
<evidence type="ECO:0000256" key="6">
    <source>
        <dbReference type="ARBA" id="ARBA00023136"/>
    </source>
</evidence>
<dbReference type="Pfam" id="PF00005">
    <property type="entry name" value="ABC_tran"/>
    <property type="match status" value="1"/>
</dbReference>
<evidence type="ECO:0000256" key="1">
    <source>
        <dbReference type="ARBA" id="ARBA00004651"/>
    </source>
</evidence>
<dbReference type="GO" id="GO:0016887">
    <property type="term" value="F:ATP hydrolysis activity"/>
    <property type="evidence" value="ECO:0007669"/>
    <property type="project" value="InterPro"/>
</dbReference>
<dbReference type="InterPro" id="IPR039421">
    <property type="entry name" value="Type_1_exporter"/>
</dbReference>
<evidence type="ECO:0000259" key="8">
    <source>
        <dbReference type="PROSITE" id="PS50893"/>
    </source>
</evidence>
<dbReference type="PANTHER" id="PTHR43394">
    <property type="entry name" value="ATP-DEPENDENT PERMEASE MDL1, MITOCHONDRIAL"/>
    <property type="match status" value="1"/>
</dbReference>
<dbReference type="Proteomes" id="UP000199051">
    <property type="component" value="Unassembled WGS sequence"/>
</dbReference>
<dbReference type="Gene3D" id="1.20.1560.10">
    <property type="entry name" value="ABC transporter type 1, transmembrane domain"/>
    <property type="match status" value="1"/>
</dbReference>
<evidence type="ECO:0000313" key="11">
    <source>
        <dbReference type="Proteomes" id="UP000199051"/>
    </source>
</evidence>
<evidence type="ECO:0000256" key="3">
    <source>
        <dbReference type="ARBA" id="ARBA00022741"/>
    </source>
</evidence>
<dbReference type="CDD" id="cd07346">
    <property type="entry name" value="ABC_6TM_exporters"/>
    <property type="match status" value="1"/>
</dbReference>
<organism evidence="10 11">
    <name type="scientific">Actinokineospora terrae</name>
    <dbReference type="NCBI Taxonomy" id="155974"/>
    <lineage>
        <taxon>Bacteria</taxon>
        <taxon>Bacillati</taxon>
        <taxon>Actinomycetota</taxon>
        <taxon>Actinomycetes</taxon>
        <taxon>Pseudonocardiales</taxon>
        <taxon>Pseudonocardiaceae</taxon>
        <taxon>Actinokineospora</taxon>
    </lineage>
</organism>
<sequence length="565" mass="60091">MAEIRTLDEAPSTKGVLRRFWPHLRAHRWRIGAAMLTTAAATAAVVGIAPVIGSGVDAVLGKDSGGLWTAVFVLIGLTVARLVLLAAAELQLTSVGERVVRHLRELVVERLAGAPLRFIEAHRTGDLLRRSTGEVAELAQFVRASLPDLLGAAISLSMTVVVLLVYSWLLTVILLAVFLPAAVLVLRWFDRDADDAFGDQAAAEATMAAQFTEFVAAGETLRLGGGVRARLRRFGKSNDEALRAANRTVAVQNRLETMSLLEGLSTAVLLLLGVWFVTSDQISVGTVVVFVLATKNLFEGVLNLSELLAELQLARVGLARLLDLLDATERPVKQATATAAPARADLSTSDLEYAYINGSEVLHGVSVSFAEGDRAGLVGQTGSGKTTLAKLLSGLYAPDRGQVTYGGVDLADLDEADLRGKLVLVPQQVHLVDGTIADNLALAPTAPTRVDMVSAVHSLGLDDWVASLPDGLDTVVGRRGDRLSAGERQIIGLVRASLVDPAVLILDEATADIDPETSARLERAVDRLHTGRTLIVIAHREATIQRLPRVVTLAGGRVVQEERAG</sequence>